<reference evidence="2" key="2">
    <citation type="submission" date="2023-05" db="EMBL/GenBank/DDBJ databases">
        <authorList>
            <person name="Fouks B."/>
        </authorList>
    </citation>
    <scope>NUCLEOTIDE SEQUENCE</scope>
    <source>
        <strain evidence="2">Stay&amp;Tobe</strain>
        <tissue evidence="2">Testes</tissue>
    </source>
</reference>
<dbReference type="EMBL" id="JASPKZ010006836">
    <property type="protein sequence ID" value="KAJ9586821.1"/>
    <property type="molecule type" value="Genomic_DNA"/>
</dbReference>
<feature type="transmembrane region" description="Helical" evidence="1">
    <location>
        <begin position="72"/>
        <end position="89"/>
    </location>
</feature>
<protein>
    <submittedName>
        <fullName evidence="2">Uncharacterized protein</fullName>
    </submittedName>
</protein>
<reference evidence="2" key="1">
    <citation type="journal article" date="2023" name="IScience">
        <title>Live-bearing cockroach genome reveals convergent evolutionary mechanisms linked to viviparity in insects and beyond.</title>
        <authorList>
            <person name="Fouks B."/>
            <person name="Harrison M.C."/>
            <person name="Mikhailova A.A."/>
            <person name="Marchal E."/>
            <person name="English S."/>
            <person name="Carruthers M."/>
            <person name="Jennings E.C."/>
            <person name="Chiamaka E.L."/>
            <person name="Frigard R.A."/>
            <person name="Pippel M."/>
            <person name="Attardo G.M."/>
            <person name="Benoit J.B."/>
            <person name="Bornberg-Bauer E."/>
            <person name="Tobe S.S."/>
        </authorList>
    </citation>
    <scope>NUCLEOTIDE SEQUENCE</scope>
    <source>
        <strain evidence="2">Stay&amp;Tobe</strain>
    </source>
</reference>
<feature type="non-terminal residue" evidence="2">
    <location>
        <position position="1"/>
    </location>
</feature>
<keyword evidence="1" id="KW-1133">Transmembrane helix</keyword>
<comment type="caution">
    <text evidence="2">The sequence shown here is derived from an EMBL/GenBank/DDBJ whole genome shotgun (WGS) entry which is preliminary data.</text>
</comment>
<sequence>QFTCGRSMHTLLRRCLKLFTDLMIAITSGRFVGCFLLFSHWRIPIFLRIILISSIHFLGFCCRNSLVSYSNLLIPFMNFYIPYCNLFYFNVHRLHIFVYCMILQYRFIELIILYNMCISFL</sequence>
<dbReference type="AlphaFoldDB" id="A0AAD7ZU85"/>
<evidence type="ECO:0000313" key="3">
    <source>
        <dbReference type="Proteomes" id="UP001233999"/>
    </source>
</evidence>
<gene>
    <name evidence="2" type="ORF">L9F63_019581</name>
</gene>
<accession>A0AAD7ZU85</accession>
<keyword evidence="1" id="KW-0812">Transmembrane</keyword>
<organism evidence="2 3">
    <name type="scientific">Diploptera punctata</name>
    <name type="common">Pacific beetle cockroach</name>
    <dbReference type="NCBI Taxonomy" id="6984"/>
    <lineage>
        <taxon>Eukaryota</taxon>
        <taxon>Metazoa</taxon>
        <taxon>Ecdysozoa</taxon>
        <taxon>Arthropoda</taxon>
        <taxon>Hexapoda</taxon>
        <taxon>Insecta</taxon>
        <taxon>Pterygota</taxon>
        <taxon>Neoptera</taxon>
        <taxon>Polyneoptera</taxon>
        <taxon>Dictyoptera</taxon>
        <taxon>Blattodea</taxon>
        <taxon>Blaberoidea</taxon>
        <taxon>Blaberidae</taxon>
        <taxon>Diplopterinae</taxon>
        <taxon>Diploptera</taxon>
    </lineage>
</organism>
<evidence type="ECO:0000256" key="1">
    <source>
        <dbReference type="SAM" id="Phobius"/>
    </source>
</evidence>
<feature type="non-terminal residue" evidence="2">
    <location>
        <position position="121"/>
    </location>
</feature>
<keyword evidence="1" id="KW-0472">Membrane</keyword>
<name>A0AAD7ZU85_DIPPU</name>
<feature type="transmembrane region" description="Helical" evidence="1">
    <location>
        <begin position="96"/>
        <end position="116"/>
    </location>
</feature>
<dbReference type="Proteomes" id="UP001233999">
    <property type="component" value="Unassembled WGS sequence"/>
</dbReference>
<proteinExistence type="predicted"/>
<evidence type="ECO:0000313" key="2">
    <source>
        <dbReference type="EMBL" id="KAJ9586821.1"/>
    </source>
</evidence>
<keyword evidence="3" id="KW-1185">Reference proteome</keyword>